<dbReference type="RefSeq" id="WP_242615478.1">
    <property type="nucleotide sequence ID" value="NZ_SGWV01000008.1"/>
</dbReference>
<dbReference type="SUPFAM" id="SSF48008">
    <property type="entry name" value="GntR ligand-binding domain-like"/>
    <property type="match status" value="1"/>
</dbReference>
<keyword evidence="6" id="KW-1185">Reference proteome</keyword>
<dbReference type="PANTHER" id="PTHR43537:SF51">
    <property type="entry name" value="HTH-TYPE TRANSCRIPTIONAL REGULATOR LGOR-RELATED"/>
    <property type="match status" value="1"/>
</dbReference>
<dbReference type="EMBL" id="SGWV01000008">
    <property type="protein sequence ID" value="RZS57077.1"/>
    <property type="molecule type" value="Genomic_DNA"/>
</dbReference>
<dbReference type="SMART" id="SM00895">
    <property type="entry name" value="FCD"/>
    <property type="match status" value="1"/>
</dbReference>
<dbReference type="InterPro" id="IPR008920">
    <property type="entry name" value="TF_FadR/GntR_C"/>
</dbReference>
<dbReference type="AlphaFoldDB" id="A0A4Q7LS56"/>
<evidence type="ECO:0000256" key="1">
    <source>
        <dbReference type="ARBA" id="ARBA00023015"/>
    </source>
</evidence>
<dbReference type="SUPFAM" id="SSF46785">
    <property type="entry name" value="Winged helix' DNA-binding domain"/>
    <property type="match status" value="1"/>
</dbReference>
<keyword evidence="2" id="KW-0238">DNA-binding</keyword>
<evidence type="ECO:0000313" key="5">
    <source>
        <dbReference type="EMBL" id="RZS57077.1"/>
    </source>
</evidence>
<evidence type="ECO:0000256" key="2">
    <source>
        <dbReference type="ARBA" id="ARBA00023125"/>
    </source>
</evidence>
<protein>
    <submittedName>
        <fullName evidence="5">GntR family transcriptional regulator</fullName>
    </submittedName>
</protein>
<dbReference type="GO" id="GO:0003677">
    <property type="term" value="F:DNA binding"/>
    <property type="evidence" value="ECO:0007669"/>
    <property type="project" value="UniProtKB-KW"/>
</dbReference>
<organism evidence="5 6">
    <name type="scientific">Sphaerotilus mobilis</name>
    <dbReference type="NCBI Taxonomy" id="47994"/>
    <lineage>
        <taxon>Bacteria</taxon>
        <taxon>Pseudomonadati</taxon>
        <taxon>Pseudomonadota</taxon>
        <taxon>Betaproteobacteria</taxon>
        <taxon>Burkholderiales</taxon>
        <taxon>Sphaerotilaceae</taxon>
        <taxon>Sphaerotilus</taxon>
    </lineage>
</organism>
<accession>A0A4Q7LS56</accession>
<comment type="caution">
    <text evidence="5">The sequence shown here is derived from an EMBL/GenBank/DDBJ whole genome shotgun (WGS) entry which is preliminary data.</text>
</comment>
<dbReference type="Gene3D" id="1.10.10.10">
    <property type="entry name" value="Winged helix-like DNA-binding domain superfamily/Winged helix DNA-binding domain"/>
    <property type="match status" value="1"/>
</dbReference>
<dbReference type="Pfam" id="PF07729">
    <property type="entry name" value="FCD"/>
    <property type="match status" value="1"/>
</dbReference>
<evidence type="ECO:0000259" key="4">
    <source>
        <dbReference type="PROSITE" id="PS50949"/>
    </source>
</evidence>
<dbReference type="GO" id="GO:0003700">
    <property type="term" value="F:DNA-binding transcription factor activity"/>
    <property type="evidence" value="ECO:0007669"/>
    <property type="project" value="InterPro"/>
</dbReference>
<dbReference type="PANTHER" id="PTHR43537">
    <property type="entry name" value="TRANSCRIPTIONAL REGULATOR, GNTR FAMILY"/>
    <property type="match status" value="1"/>
</dbReference>
<dbReference type="Proteomes" id="UP000293433">
    <property type="component" value="Unassembled WGS sequence"/>
</dbReference>
<feature type="domain" description="HTH gntR-type" evidence="4">
    <location>
        <begin position="17"/>
        <end position="84"/>
    </location>
</feature>
<dbReference type="SMART" id="SM00345">
    <property type="entry name" value="HTH_GNTR"/>
    <property type="match status" value="1"/>
</dbReference>
<dbReference type="InterPro" id="IPR036390">
    <property type="entry name" value="WH_DNA-bd_sf"/>
</dbReference>
<dbReference type="InterPro" id="IPR000524">
    <property type="entry name" value="Tscrpt_reg_HTH_GntR"/>
</dbReference>
<name>A0A4Q7LS56_9BURK</name>
<gene>
    <name evidence="5" type="ORF">EV685_1640</name>
</gene>
<proteinExistence type="predicted"/>
<dbReference type="Pfam" id="PF00392">
    <property type="entry name" value="GntR"/>
    <property type="match status" value="1"/>
</dbReference>
<sequence length="258" mass="27782">MSKSDEEMDPLMAEGSPADTPTVVATLRRKIISGDFPPGLRVAEIAVAQALGVSRTPVRLAFRTLEQEGLLEKAGARGYAVRAISEADVRCAIEVRGVLEGLAARHLAERGPSADELAVLQGCLDEGEAVLAKGRLDPEDIGRWAALNERFHRTLVGSDTSRVIADAIARNNHLPFASADSIVIDPQALDRELRKLQQAQLQHALVVEALTLRESARVEALMREHAWVGFRYGRHFGLAGGPLLGTRVTRQPGHAAGA</sequence>
<dbReference type="InterPro" id="IPR036388">
    <property type="entry name" value="WH-like_DNA-bd_sf"/>
</dbReference>
<dbReference type="PROSITE" id="PS50949">
    <property type="entry name" value="HTH_GNTR"/>
    <property type="match status" value="1"/>
</dbReference>
<dbReference type="CDD" id="cd07377">
    <property type="entry name" value="WHTH_GntR"/>
    <property type="match status" value="1"/>
</dbReference>
<keyword evidence="3" id="KW-0804">Transcription</keyword>
<evidence type="ECO:0000313" key="6">
    <source>
        <dbReference type="Proteomes" id="UP000293433"/>
    </source>
</evidence>
<keyword evidence="1" id="KW-0805">Transcription regulation</keyword>
<evidence type="ECO:0000256" key="3">
    <source>
        <dbReference type="ARBA" id="ARBA00023163"/>
    </source>
</evidence>
<reference evidence="5 6" key="1">
    <citation type="submission" date="2019-02" db="EMBL/GenBank/DDBJ databases">
        <title>Genomic Encyclopedia of Type Strains, Phase IV (KMG-IV): sequencing the most valuable type-strain genomes for metagenomic binning, comparative biology and taxonomic classification.</title>
        <authorList>
            <person name="Goeker M."/>
        </authorList>
    </citation>
    <scope>NUCLEOTIDE SEQUENCE [LARGE SCALE GENOMIC DNA]</scope>
    <source>
        <strain evidence="5 6">DSM 10617</strain>
    </source>
</reference>
<dbReference type="InterPro" id="IPR011711">
    <property type="entry name" value="GntR_C"/>
</dbReference>
<dbReference type="Gene3D" id="1.20.120.530">
    <property type="entry name" value="GntR ligand-binding domain-like"/>
    <property type="match status" value="1"/>
</dbReference>